<dbReference type="InterPro" id="IPR002347">
    <property type="entry name" value="SDR_fam"/>
</dbReference>
<dbReference type="AlphaFoldDB" id="D2W2N1"/>
<accession>D2W2N1</accession>
<dbReference type="Gene3D" id="3.40.50.720">
    <property type="entry name" value="NAD(P)-binding Rossmann-like Domain"/>
    <property type="match status" value="1"/>
</dbReference>
<keyword evidence="2" id="KW-1185">Reference proteome</keyword>
<dbReference type="PANTHER" id="PTHR44656:SF7">
    <property type="entry name" value="DEHYDROGENASE_REDUCTASE SDR FAMILY MEMBER 12"/>
    <property type="match status" value="1"/>
</dbReference>
<dbReference type="RefSeq" id="XP_002669388.1">
    <property type="nucleotide sequence ID" value="XM_002669342.1"/>
</dbReference>
<dbReference type="GeneID" id="8859964"/>
<proteinExistence type="predicted"/>
<sequence length="337" mass="37704">MSTLRALLLGVYGYWNYTKAGFERRLGSTISDESVKNVGTMTNKVCIVTGANSGLGYQTSIDLAKRGCTLHLLCRNEERGKEAVQNIIKESNNEQVYLHIVDMSSVKSIKQFLDSQIGNTIPKLNILVNNAGAIVERIDPVTKTAQVTLNENGYENNFLVNTIGPYYLTRELINFMEESAKKDKDASRVIFVSSGGMLTSRLDLNNLQNQGFTGASAYAHCKRQSCCITEEWAKLHDKSLITFNSCHPGWVDTPGLSISLPTFYEKLKGNLRTLEQGADCQLYLAVSDEVKESTGLFFEDRKPVTPHFTLAFTQESEQERKELIKKCDSIIQDLMLK</sequence>
<dbReference type="VEuPathDB" id="AmoebaDB:NAEGRDRAFT_61019"/>
<evidence type="ECO:0000313" key="2">
    <source>
        <dbReference type="Proteomes" id="UP000006671"/>
    </source>
</evidence>
<evidence type="ECO:0000313" key="1">
    <source>
        <dbReference type="EMBL" id="EFC36644.1"/>
    </source>
</evidence>
<name>D2W2N1_NAEGR</name>
<dbReference type="OrthoDB" id="417891at2759"/>
<dbReference type="PRINTS" id="PR00081">
    <property type="entry name" value="GDHRDH"/>
</dbReference>
<dbReference type="EMBL" id="GG738927">
    <property type="protein sequence ID" value="EFC36644.1"/>
    <property type="molecule type" value="Genomic_DNA"/>
</dbReference>
<reference evidence="1 2" key="1">
    <citation type="journal article" date="2010" name="Cell">
        <title>The genome of Naegleria gruberi illuminates early eukaryotic versatility.</title>
        <authorList>
            <person name="Fritz-Laylin L.K."/>
            <person name="Prochnik S.E."/>
            <person name="Ginger M.L."/>
            <person name="Dacks J.B."/>
            <person name="Carpenter M.L."/>
            <person name="Field M.C."/>
            <person name="Kuo A."/>
            <person name="Paredez A."/>
            <person name="Chapman J."/>
            <person name="Pham J."/>
            <person name="Shu S."/>
            <person name="Neupane R."/>
            <person name="Cipriano M."/>
            <person name="Mancuso J."/>
            <person name="Tu H."/>
            <person name="Salamov A."/>
            <person name="Lindquist E."/>
            <person name="Shapiro H."/>
            <person name="Lucas S."/>
            <person name="Grigoriev I.V."/>
            <person name="Cande W.Z."/>
            <person name="Fulton C."/>
            <person name="Rokhsar D.S."/>
            <person name="Dawson S.C."/>
        </authorList>
    </citation>
    <scope>NUCLEOTIDE SEQUENCE [LARGE SCALE GENOMIC DNA]</scope>
    <source>
        <strain evidence="1 2">NEG-M</strain>
    </source>
</reference>
<dbReference type="InterPro" id="IPR036291">
    <property type="entry name" value="NAD(P)-bd_dom_sf"/>
</dbReference>
<dbReference type="STRING" id="5762.D2W2N1"/>
<dbReference type="eggNOG" id="KOG1208">
    <property type="taxonomic scope" value="Eukaryota"/>
</dbReference>
<dbReference type="OMA" id="TYIMTTA"/>
<dbReference type="Pfam" id="PF00106">
    <property type="entry name" value="adh_short"/>
    <property type="match status" value="1"/>
</dbReference>
<organism evidence="2">
    <name type="scientific">Naegleria gruberi</name>
    <name type="common">Amoeba</name>
    <dbReference type="NCBI Taxonomy" id="5762"/>
    <lineage>
        <taxon>Eukaryota</taxon>
        <taxon>Discoba</taxon>
        <taxon>Heterolobosea</taxon>
        <taxon>Tetramitia</taxon>
        <taxon>Eutetramitia</taxon>
        <taxon>Vahlkampfiidae</taxon>
        <taxon>Naegleria</taxon>
    </lineage>
</organism>
<dbReference type="InterPro" id="IPR052992">
    <property type="entry name" value="SDR_member_12"/>
</dbReference>
<dbReference type="KEGG" id="ngr:NAEGRDRAFT_61019"/>
<dbReference type="SUPFAM" id="SSF51735">
    <property type="entry name" value="NAD(P)-binding Rossmann-fold domains"/>
    <property type="match status" value="1"/>
</dbReference>
<dbReference type="Proteomes" id="UP000006671">
    <property type="component" value="Unassembled WGS sequence"/>
</dbReference>
<protein>
    <submittedName>
        <fullName evidence="1">Predicted protein</fullName>
    </submittedName>
</protein>
<dbReference type="PANTHER" id="PTHR44656">
    <property type="entry name" value="DEHYDROGENASE/REDUCTASE SDR FAMILY MEMBER 12"/>
    <property type="match status" value="1"/>
</dbReference>
<gene>
    <name evidence="1" type="ORF">NAEGRDRAFT_61019</name>
</gene>
<dbReference type="InParanoid" id="D2W2N1"/>